<dbReference type="KEGG" id="scs:Sta7437_2757"/>
<organism evidence="2 3">
    <name type="scientific">Stanieria cyanosphaera (strain ATCC 29371 / PCC 7437)</name>
    <dbReference type="NCBI Taxonomy" id="111780"/>
    <lineage>
        <taxon>Bacteria</taxon>
        <taxon>Bacillati</taxon>
        <taxon>Cyanobacteriota</taxon>
        <taxon>Cyanophyceae</taxon>
        <taxon>Pleurocapsales</taxon>
        <taxon>Dermocarpellaceae</taxon>
        <taxon>Stanieria</taxon>
    </lineage>
</organism>
<accession>K9XX84</accession>
<dbReference type="STRING" id="111780.Sta7437_2757"/>
<dbReference type="EMBL" id="CP003653">
    <property type="protein sequence ID" value="AFZ36282.1"/>
    <property type="molecule type" value="Genomic_DNA"/>
</dbReference>
<name>K9XX84_STAC7</name>
<sequence>MSEFTKMPSLGQVKQTVVNSRRRRQELELACLELEDLILKIEVENIQQRQQQLNKVLNLSNPI</sequence>
<protein>
    <submittedName>
        <fullName evidence="2">Uncharacterized protein</fullName>
    </submittedName>
</protein>
<evidence type="ECO:0000256" key="1">
    <source>
        <dbReference type="SAM" id="Coils"/>
    </source>
</evidence>
<proteinExistence type="predicted"/>
<keyword evidence="3" id="KW-1185">Reference proteome</keyword>
<evidence type="ECO:0000313" key="2">
    <source>
        <dbReference type="EMBL" id="AFZ36282.1"/>
    </source>
</evidence>
<dbReference type="Proteomes" id="UP000010473">
    <property type="component" value="Chromosome"/>
</dbReference>
<feature type="coiled-coil region" evidence="1">
    <location>
        <begin position="17"/>
        <end position="44"/>
    </location>
</feature>
<dbReference type="RefSeq" id="WP_015193950.1">
    <property type="nucleotide sequence ID" value="NC_019748.1"/>
</dbReference>
<evidence type="ECO:0000313" key="3">
    <source>
        <dbReference type="Proteomes" id="UP000010473"/>
    </source>
</evidence>
<dbReference type="AlphaFoldDB" id="K9XX84"/>
<dbReference type="HOGENOM" id="CLU_203775_3_0_3"/>
<reference evidence="3" key="1">
    <citation type="journal article" date="2013" name="Proc. Natl. Acad. Sci. U.S.A.">
        <title>Improving the coverage of the cyanobacterial phylum using diversity-driven genome sequencing.</title>
        <authorList>
            <person name="Shih P.M."/>
            <person name="Wu D."/>
            <person name="Latifi A."/>
            <person name="Axen S.D."/>
            <person name="Fewer D.P."/>
            <person name="Talla E."/>
            <person name="Calteau A."/>
            <person name="Cai F."/>
            <person name="Tandeau de Marsac N."/>
            <person name="Rippka R."/>
            <person name="Herdman M."/>
            <person name="Sivonen K."/>
            <person name="Coursin T."/>
            <person name="Laurent T."/>
            <person name="Goodwin L."/>
            <person name="Nolan M."/>
            <person name="Davenport K.W."/>
            <person name="Han C.S."/>
            <person name="Rubin E.M."/>
            <person name="Eisen J.A."/>
            <person name="Woyke T."/>
            <person name="Gugger M."/>
            <person name="Kerfeld C.A."/>
        </authorList>
    </citation>
    <scope>NUCLEOTIDE SEQUENCE [LARGE SCALE GENOMIC DNA]</scope>
    <source>
        <strain evidence="3">ATCC 29371 / PCC 7437</strain>
    </source>
</reference>
<gene>
    <name evidence="2" type="ordered locus">Sta7437_2757</name>
</gene>
<keyword evidence="1" id="KW-0175">Coiled coil</keyword>